<feature type="chain" id="PRO_5035146460" description="Secreted protein" evidence="1">
    <location>
        <begin position="26"/>
        <end position="74"/>
    </location>
</feature>
<evidence type="ECO:0008006" key="4">
    <source>
        <dbReference type="Google" id="ProtNLM"/>
    </source>
</evidence>
<evidence type="ECO:0000256" key="1">
    <source>
        <dbReference type="SAM" id="SignalP"/>
    </source>
</evidence>
<keyword evidence="1" id="KW-0732">Signal</keyword>
<comment type="caution">
    <text evidence="2">The sequence shown here is derived from an EMBL/GenBank/DDBJ whole genome shotgun (WGS) entry which is preliminary data.</text>
</comment>
<accession>A0A8J5VRM6</accession>
<dbReference type="OrthoDB" id="1641132at2759"/>
<dbReference type="EMBL" id="JAAALK010000086">
    <property type="protein sequence ID" value="KAG8081827.1"/>
    <property type="molecule type" value="Genomic_DNA"/>
</dbReference>
<dbReference type="Proteomes" id="UP000729402">
    <property type="component" value="Unassembled WGS sequence"/>
</dbReference>
<feature type="signal peptide" evidence="1">
    <location>
        <begin position="1"/>
        <end position="25"/>
    </location>
</feature>
<organism evidence="2 3">
    <name type="scientific">Zizania palustris</name>
    <name type="common">Northern wild rice</name>
    <dbReference type="NCBI Taxonomy" id="103762"/>
    <lineage>
        <taxon>Eukaryota</taxon>
        <taxon>Viridiplantae</taxon>
        <taxon>Streptophyta</taxon>
        <taxon>Embryophyta</taxon>
        <taxon>Tracheophyta</taxon>
        <taxon>Spermatophyta</taxon>
        <taxon>Magnoliopsida</taxon>
        <taxon>Liliopsida</taxon>
        <taxon>Poales</taxon>
        <taxon>Poaceae</taxon>
        <taxon>BOP clade</taxon>
        <taxon>Oryzoideae</taxon>
        <taxon>Oryzeae</taxon>
        <taxon>Zizaniinae</taxon>
        <taxon>Zizania</taxon>
    </lineage>
</organism>
<evidence type="ECO:0000313" key="3">
    <source>
        <dbReference type="Proteomes" id="UP000729402"/>
    </source>
</evidence>
<name>A0A8J5VRM6_ZIZPA</name>
<keyword evidence="3" id="KW-1185">Reference proteome</keyword>
<reference evidence="2" key="2">
    <citation type="submission" date="2021-02" db="EMBL/GenBank/DDBJ databases">
        <authorList>
            <person name="Kimball J.A."/>
            <person name="Haas M.W."/>
            <person name="Macchietto M."/>
            <person name="Kono T."/>
            <person name="Duquette J."/>
            <person name="Shao M."/>
        </authorList>
    </citation>
    <scope>NUCLEOTIDE SEQUENCE</scope>
    <source>
        <tissue evidence="2">Fresh leaf tissue</tissue>
    </source>
</reference>
<proteinExistence type="predicted"/>
<reference evidence="2" key="1">
    <citation type="journal article" date="2021" name="bioRxiv">
        <title>Whole Genome Assembly and Annotation of Northern Wild Rice, Zizania palustris L., Supports a Whole Genome Duplication in the Zizania Genus.</title>
        <authorList>
            <person name="Haas M."/>
            <person name="Kono T."/>
            <person name="Macchietto M."/>
            <person name="Millas R."/>
            <person name="McGilp L."/>
            <person name="Shao M."/>
            <person name="Duquette J."/>
            <person name="Hirsch C.N."/>
            <person name="Kimball J."/>
        </authorList>
    </citation>
    <scope>NUCLEOTIDE SEQUENCE</scope>
    <source>
        <tissue evidence="2">Fresh leaf tissue</tissue>
    </source>
</reference>
<dbReference type="AlphaFoldDB" id="A0A8J5VRM6"/>
<gene>
    <name evidence="2" type="ORF">GUJ93_ZPchr0014g47629</name>
</gene>
<protein>
    <recommendedName>
        <fullName evidence="4">Secreted protein</fullName>
    </recommendedName>
</protein>
<evidence type="ECO:0000313" key="2">
    <source>
        <dbReference type="EMBL" id="KAG8081827.1"/>
    </source>
</evidence>
<sequence>MFLMAVSFLAAGVLFVSDVLLGCSGVPMARLAHVLCFATAWAPRYGSPSSAALCPINCLIRVRFQSLSNLSCTL</sequence>